<dbReference type="EMBL" id="QLTW01000003">
    <property type="protein sequence ID" value="MBT9144301.1"/>
    <property type="molecule type" value="Genomic_DNA"/>
</dbReference>
<name>A0A9E2BET4_PSYF1</name>
<dbReference type="Gene3D" id="3.30.413.10">
    <property type="entry name" value="Sulfite Reductase Hemoprotein, domain 1"/>
    <property type="match status" value="1"/>
</dbReference>
<dbReference type="EC" id="1.17.7.3" evidence="10"/>
<gene>
    <name evidence="10" type="primary">ispG</name>
    <name evidence="10" type="ORF">DDT42_00133</name>
</gene>
<evidence type="ECO:0000256" key="5">
    <source>
        <dbReference type="ARBA" id="ARBA00023004"/>
    </source>
</evidence>
<comment type="caution">
    <text evidence="10">The sequence shown here is derived from an EMBL/GenBank/DDBJ whole genome shotgun (WGS) entry which is preliminary data.</text>
</comment>
<dbReference type="InterPro" id="IPR058579">
    <property type="entry name" value="IspG_C"/>
</dbReference>
<evidence type="ECO:0000259" key="8">
    <source>
        <dbReference type="Pfam" id="PF04551"/>
    </source>
</evidence>
<protein>
    <submittedName>
        <fullName evidence="10">4-hydroxy-3-methylbut-2-en-1-yl diphosphate synthase (Flavodoxin)</fullName>
        <ecNumber evidence="10">1.17.7.3</ecNumber>
    </submittedName>
</protein>
<organism evidence="10 11">
    <name type="scientific">Psychracetigena formicireducens</name>
    <dbReference type="NCBI Taxonomy" id="2986056"/>
    <lineage>
        <taxon>Bacteria</taxon>
        <taxon>Bacillati</taxon>
        <taxon>Candidatus Lithacetigenota</taxon>
        <taxon>Candidatus Psychracetigena</taxon>
    </lineage>
</organism>
<dbReference type="GO" id="GO:0019288">
    <property type="term" value="P:isopentenyl diphosphate biosynthetic process, methylerythritol 4-phosphate pathway"/>
    <property type="evidence" value="ECO:0007669"/>
    <property type="project" value="TreeGrafter"/>
</dbReference>
<evidence type="ECO:0000256" key="7">
    <source>
        <dbReference type="ARBA" id="ARBA00023229"/>
    </source>
</evidence>
<keyword evidence="2" id="KW-0004">4Fe-4S</keyword>
<evidence type="ECO:0000256" key="6">
    <source>
        <dbReference type="ARBA" id="ARBA00023014"/>
    </source>
</evidence>
<dbReference type="InterPro" id="IPR045854">
    <property type="entry name" value="NO2/SO3_Rdtase_4Fe4S_sf"/>
</dbReference>
<feature type="domain" description="IspG TIM-barrel" evidence="8">
    <location>
        <begin position="9"/>
        <end position="243"/>
    </location>
</feature>
<evidence type="ECO:0000256" key="3">
    <source>
        <dbReference type="ARBA" id="ARBA00022723"/>
    </source>
</evidence>
<evidence type="ECO:0000256" key="1">
    <source>
        <dbReference type="ARBA" id="ARBA00001966"/>
    </source>
</evidence>
<dbReference type="GO" id="GO:0141197">
    <property type="term" value="F:4-hydroxy-3-methylbut-2-enyl-diphosphate synthase activity (flavodoxin)"/>
    <property type="evidence" value="ECO:0007669"/>
    <property type="project" value="UniProtKB-EC"/>
</dbReference>
<dbReference type="InterPro" id="IPR011005">
    <property type="entry name" value="Dihydropteroate_synth-like_sf"/>
</dbReference>
<feature type="domain" description="IspG C-terminal" evidence="9">
    <location>
        <begin position="257"/>
        <end position="337"/>
    </location>
</feature>
<evidence type="ECO:0000313" key="10">
    <source>
        <dbReference type="EMBL" id="MBT9144301.1"/>
    </source>
</evidence>
<evidence type="ECO:0000256" key="4">
    <source>
        <dbReference type="ARBA" id="ARBA00023002"/>
    </source>
</evidence>
<proteinExistence type="predicted"/>
<evidence type="ECO:0000313" key="11">
    <source>
        <dbReference type="Proteomes" id="UP000811545"/>
    </source>
</evidence>
<keyword evidence="5" id="KW-0408">Iron</keyword>
<keyword evidence="4 10" id="KW-0560">Oxidoreductase</keyword>
<dbReference type="InterPro" id="IPR058578">
    <property type="entry name" value="IspG_TIM"/>
</dbReference>
<dbReference type="AlphaFoldDB" id="A0A9E2BET4"/>
<dbReference type="InterPro" id="IPR004588">
    <property type="entry name" value="IspG_bac-typ"/>
</dbReference>
<dbReference type="GO" id="GO:0046872">
    <property type="term" value="F:metal ion binding"/>
    <property type="evidence" value="ECO:0007669"/>
    <property type="project" value="UniProtKB-KW"/>
</dbReference>
<dbReference type="Proteomes" id="UP000811545">
    <property type="component" value="Unassembled WGS sequence"/>
</dbReference>
<evidence type="ECO:0000256" key="2">
    <source>
        <dbReference type="ARBA" id="ARBA00022485"/>
    </source>
</evidence>
<dbReference type="Pfam" id="PF04551">
    <property type="entry name" value="GcpE"/>
    <property type="match status" value="1"/>
</dbReference>
<dbReference type="Gene3D" id="3.20.20.20">
    <property type="entry name" value="Dihydropteroate synthase-like"/>
    <property type="match status" value="1"/>
</dbReference>
<keyword evidence="3" id="KW-0479">Metal-binding</keyword>
<dbReference type="PANTHER" id="PTHR30454:SF0">
    <property type="entry name" value="4-HYDROXY-3-METHYLBUT-2-EN-1-YL DIPHOSPHATE SYNTHASE (FERREDOXIN), CHLOROPLASTIC"/>
    <property type="match status" value="1"/>
</dbReference>
<dbReference type="Pfam" id="PF26540">
    <property type="entry name" value="GcpE_C"/>
    <property type="match status" value="1"/>
</dbReference>
<evidence type="ECO:0000259" key="9">
    <source>
        <dbReference type="Pfam" id="PF26540"/>
    </source>
</evidence>
<dbReference type="PANTHER" id="PTHR30454">
    <property type="entry name" value="4-HYDROXY-3-METHYLBUT-2-EN-1-YL DIPHOSPHATE SYNTHASE"/>
    <property type="match status" value="1"/>
</dbReference>
<keyword evidence="7" id="KW-0414">Isoprene biosynthesis</keyword>
<sequence>MIFIPEKYTRTIKLGNLIIGGNFPVLIETMSRVSLLKKNEFLQEYAEIEQAGADILRVAVRCSEEAEAFGVIKNNISLPVIADIHKDYQLGVLSAQKGFSMIRVNPGNTSAKGLQNIALASVDYNVAIRVGLNTGSLVLRNIEVIPIIEQELMKTLDIFETSGQKNLMISAKDSHVESNIIINEKISSMTDYPLHIGLTEAGLGLSGIVKSSISIGNLLFKGIGNTIRVSLTDGPVKEVKVAKAILNNITKQVKGLNLISCPGCSRTRIDVLKLATLVNELIGDLGENYTLAVMGCEINGPGEAKGADIGLYGSPEGIVVSLKGVFQGIKTQDETLKWLSSFLKKKLQ</sequence>
<dbReference type="GO" id="GO:0016114">
    <property type="term" value="P:terpenoid biosynthetic process"/>
    <property type="evidence" value="ECO:0007669"/>
    <property type="project" value="InterPro"/>
</dbReference>
<dbReference type="GO" id="GO:0046429">
    <property type="term" value="F:4-hydroxy-3-methylbut-2-en-1-yl diphosphate synthase activity (ferredoxin)"/>
    <property type="evidence" value="ECO:0007669"/>
    <property type="project" value="InterPro"/>
</dbReference>
<dbReference type="SUPFAM" id="SSF56014">
    <property type="entry name" value="Nitrite and sulphite reductase 4Fe-4S domain-like"/>
    <property type="match status" value="1"/>
</dbReference>
<accession>A0A9E2BET4</accession>
<dbReference type="GO" id="GO:0051539">
    <property type="term" value="F:4 iron, 4 sulfur cluster binding"/>
    <property type="evidence" value="ECO:0007669"/>
    <property type="project" value="UniProtKB-KW"/>
</dbReference>
<reference evidence="10 11" key="1">
    <citation type="journal article" date="2021" name="bioRxiv">
        <title>Unique metabolic strategies in Hadean analogues reveal hints for primordial physiology.</title>
        <authorList>
            <person name="Nobu M.K."/>
            <person name="Nakai R."/>
            <person name="Tamazawa S."/>
            <person name="Mori H."/>
            <person name="Toyoda A."/>
            <person name="Ijiri A."/>
            <person name="Suzuki S."/>
            <person name="Kurokawa K."/>
            <person name="Kamagata Y."/>
            <person name="Tamaki H."/>
        </authorList>
    </citation>
    <scope>NUCLEOTIDE SEQUENCE [LARGE SCALE GENOMIC DNA]</scope>
    <source>
        <strain evidence="10">BS525</strain>
    </source>
</reference>
<comment type="cofactor">
    <cofactor evidence="1">
        <name>[4Fe-4S] cluster</name>
        <dbReference type="ChEBI" id="CHEBI:49883"/>
    </cofactor>
</comment>
<keyword evidence="6" id="KW-0411">Iron-sulfur</keyword>